<comment type="caution">
    <text evidence="6">The sequence shown here is derived from an EMBL/GenBank/DDBJ whole genome shotgun (WGS) entry which is preliminary data.</text>
</comment>
<dbReference type="InterPro" id="IPR003593">
    <property type="entry name" value="AAA+_ATPase"/>
</dbReference>
<protein>
    <submittedName>
        <fullName evidence="6">ABC transporter</fullName>
    </submittedName>
</protein>
<evidence type="ECO:0000256" key="2">
    <source>
        <dbReference type="ARBA" id="ARBA00022448"/>
    </source>
</evidence>
<dbReference type="GO" id="GO:0005524">
    <property type="term" value="F:ATP binding"/>
    <property type="evidence" value="ECO:0007669"/>
    <property type="project" value="UniProtKB-KW"/>
</dbReference>
<dbReference type="Proteomes" id="UP000317778">
    <property type="component" value="Unassembled WGS sequence"/>
</dbReference>
<accession>A0A532V758</accession>
<feature type="domain" description="ABC transporter" evidence="5">
    <location>
        <begin position="4"/>
        <end position="241"/>
    </location>
</feature>
<dbReference type="PROSITE" id="PS50893">
    <property type="entry name" value="ABC_TRANSPORTER_2"/>
    <property type="match status" value="1"/>
</dbReference>
<keyword evidence="2" id="KW-0813">Transport</keyword>
<name>A0A532V758_UNCT6</name>
<keyword evidence="3" id="KW-0547">Nucleotide-binding</keyword>
<evidence type="ECO:0000259" key="5">
    <source>
        <dbReference type="PROSITE" id="PS50893"/>
    </source>
</evidence>
<dbReference type="PANTHER" id="PTHR42711">
    <property type="entry name" value="ABC TRANSPORTER ATP-BINDING PROTEIN"/>
    <property type="match status" value="1"/>
</dbReference>
<comment type="similarity">
    <text evidence="1">Belongs to the ABC transporter superfamily.</text>
</comment>
<keyword evidence="4" id="KW-0067">ATP-binding</keyword>
<dbReference type="InterPro" id="IPR003439">
    <property type="entry name" value="ABC_transporter-like_ATP-bd"/>
</dbReference>
<dbReference type="PANTHER" id="PTHR42711:SF5">
    <property type="entry name" value="ABC TRANSPORTER ATP-BINDING PROTEIN NATA"/>
    <property type="match status" value="1"/>
</dbReference>
<dbReference type="Pfam" id="PF00005">
    <property type="entry name" value="ABC_tran"/>
    <property type="match status" value="1"/>
</dbReference>
<dbReference type="AlphaFoldDB" id="A0A532V758"/>
<evidence type="ECO:0000313" key="7">
    <source>
        <dbReference type="Proteomes" id="UP000317778"/>
    </source>
</evidence>
<evidence type="ECO:0000256" key="3">
    <source>
        <dbReference type="ARBA" id="ARBA00022741"/>
    </source>
</evidence>
<evidence type="ECO:0000256" key="1">
    <source>
        <dbReference type="ARBA" id="ARBA00005417"/>
    </source>
</evidence>
<dbReference type="SMART" id="SM00382">
    <property type="entry name" value="AAA"/>
    <property type="match status" value="1"/>
</dbReference>
<dbReference type="Gene3D" id="3.40.50.300">
    <property type="entry name" value="P-loop containing nucleotide triphosphate hydrolases"/>
    <property type="match status" value="1"/>
</dbReference>
<evidence type="ECO:0000256" key="4">
    <source>
        <dbReference type="ARBA" id="ARBA00022840"/>
    </source>
</evidence>
<evidence type="ECO:0000313" key="6">
    <source>
        <dbReference type="EMBL" id="TKJ43031.1"/>
    </source>
</evidence>
<dbReference type="GO" id="GO:0016887">
    <property type="term" value="F:ATP hydrolysis activity"/>
    <property type="evidence" value="ECO:0007669"/>
    <property type="project" value="InterPro"/>
</dbReference>
<gene>
    <name evidence="6" type="ORF">CEE36_05530</name>
</gene>
<dbReference type="EMBL" id="NJBO01000007">
    <property type="protein sequence ID" value="TKJ43031.1"/>
    <property type="molecule type" value="Genomic_DNA"/>
</dbReference>
<dbReference type="InterPro" id="IPR050763">
    <property type="entry name" value="ABC_transporter_ATP-binding"/>
</dbReference>
<reference evidence="6 7" key="1">
    <citation type="submission" date="2017-06" db="EMBL/GenBank/DDBJ databases">
        <title>Novel microbial phyla capable of carbon fixation and sulfur reduction in deep-sea sediments.</title>
        <authorList>
            <person name="Huang J."/>
            <person name="Baker B."/>
            <person name="Wang Y."/>
        </authorList>
    </citation>
    <scope>NUCLEOTIDE SEQUENCE [LARGE SCALE GENOMIC DNA]</scope>
    <source>
        <strain evidence="6">B3_TA06</strain>
    </source>
</reference>
<proteinExistence type="inferred from homology"/>
<sequence length="268" mass="30625">MSCCKVHKTFKGGILKRKKPVRALVDINFDVRSGECFGLIGPNGSGKSTLIRVLSTLLYPDQGQAHVCGFDVVRKPYRVRELISRVSVDAAFFKKLSAWENLRYSARLYGVPLRIARQRALDVLAELGFPARRFNDSMEDLSRGMQQKVAVARALINRPQVLLLDEPTTGLDPRSKREVETYIERLRKETELTIFLTTHDMYEADHLCDRVAIIDKGRIVALDTPKMLKQILARKRGSDHVSLEDVFLELTHKEWVEDVEEDETDKKD</sequence>
<dbReference type="InterPro" id="IPR027417">
    <property type="entry name" value="P-loop_NTPase"/>
</dbReference>
<dbReference type="SUPFAM" id="SSF52540">
    <property type="entry name" value="P-loop containing nucleoside triphosphate hydrolases"/>
    <property type="match status" value="1"/>
</dbReference>
<organism evidence="6 7">
    <name type="scientific">candidate division TA06 bacterium B3_TA06</name>
    <dbReference type="NCBI Taxonomy" id="2012487"/>
    <lineage>
        <taxon>Bacteria</taxon>
        <taxon>Bacteria division TA06</taxon>
    </lineage>
</organism>